<keyword evidence="3" id="KW-1185">Reference proteome</keyword>
<dbReference type="InterPro" id="IPR036397">
    <property type="entry name" value="RNaseH_sf"/>
</dbReference>
<gene>
    <name evidence="2" type="ORF">PHYBLDRAFT_59730</name>
</gene>
<dbReference type="RefSeq" id="XP_018294235.1">
    <property type="nucleotide sequence ID" value="XM_018440549.1"/>
</dbReference>
<name>A0A162XQN0_PHYB8</name>
<accession>A0A162XQN0</accession>
<evidence type="ECO:0000313" key="2">
    <source>
        <dbReference type="EMBL" id="OAD76195.1"/>
    </source>
</evidence>
<dbReference type="InParanoid" id="A0A162XQN0"/>
<organism evidence="2 3">
    <name type="scientific">Phycomyces blakesleeanus (strain ATCC 8743b / DSM 1359 / FGSC 10004 / NBRC 33097 / NRRL 1555)</name>
    <dbReference type="NCBI Taxonomy" id="763407"/>
    <lineage>
        <taxon>Eukaryota</taxon>
        <taxon>Fungi</taxon>
        <taxon>Fungi incertae sedis</taxon>
        <taxon>Mucoromycota</taxon>
        <taxon>Mucoromycotina</taxon>
        <taxon>Mucoromycetes</taxon>
        <taxon>Mucorales</taxon>
        <taxon>Phycomycetaceae</taxon>
        <taxon>Phycomyces</taxon>
    </lineage>
</organism>
<evidence type="ECO:0000259" key="1">
    <source>
        <dbReference type="Pfam" id="PF13358"/>
    </source>
</evidence>
<dbReference type="Proteomes" id="UP000077315">
    <property type="component" value="Unassembled WGS sequence"/>
</dbReference>
<evidence type="ECO:0000313" key="3">
    <source>
        <dbReference type="Proteomes" id="UP000077315"/>
    </source>
</evidence>
<dbReference type="GO" id="GO:0003676">
    <property type="term" value="F:nucleic acid binding"/>
    <property type="evidence" value="ECO:0007669"/>
    <property type="project" value="InterPro"/>
</dbReference>
<dbReference type="EMBL" id="KV440976">
    <property type="protein sequence ID" value="OAD76195.1"/>
    <property type="molecule type" value="Genomic_DNA"/>
</dbReference>
<dbReference type="InterPro" id="IPR038717">
    <property type="entry name" value="Tc1-like_DDE_dom"/>
</dbReference>
<proteinExistence type="predicted"/>
<dbReference type="OrthoDB" id="2266637at2759"/>
<feature type="domain" description="Tc1-like transposase DDE" evidence="1">
    <location>
        <begin position="6"/>
        <end position="61"/>
    </location>
</feature>
<protein>
    <recommendedName>
        <fullName evidence="1">Tc1-like transposase DDE domain-containing protein</fullName>
    </recommendedName>
</protein>
<dbReference type="Gene3D" id="3.30.420.10">
    <property type="entry name" value="Ribonuclease H-like superfamily/Ribonuclease H"/>
    <property type="match status" value="1"/>
</dbReference>
<dbReference type="Pfam" id="PF13358">
    <property type="entry name" value="DDE_3"/>
    <property type="match status" value="1"/>
</dbReference>
<dbReference type="VEuPathDB" id="FungiDB:PHYBLDRAFT_59730"/>
<dbReference type="GeneID" id="29001455"/>
<sequence>MDKDPHMKGHYIVMDNTPIHTNRNLKKYIEYRSYKCVYPPTYSSELNLIENFCVVAKKTSKTLESEPTTSSHMPPEFIIDLCCLTEHGRCIVKCFDVSEGFYQFQLLARKMTSIPKNLHMESHVYHVLSLSFTFLAIPGNFHNDLNKFIPNDKLVKIVNDLNT</sequence>
<reference evidence="3" key="1">
    <citation type="submission" date="2015-06" db="EMBL/GenBank/DDBJ databases">
        <title>Expansion of signal transduction pathways in fungi by whole-genome duplication.</title>
        <authorList>
            <consortium name="DOE Joint Genome Institute"/>
            <person name="Corrochano L.M."/>
            <person name="Kuo A."/>
            <person name="Marcet-Houben M."/>
            <person name="Polaino S."/>
            <person name="Salamov A."/>
            <person name="Villalobos J.M."/>
            <person name="Alvarez M.I."/>
            <person name="Avalos J."/>
            <person name="Benito E.P."/>
            <person name="Benoit I."/>
            <person name="Burger G."/>
            <person name="Camino L.P."/>
            <person name="Canovas D."/>
            <person name="Cerda-Olmedo E."/>
            <person name="Cheng J.-F."/>
            <person name="Dominguez A."/>
            <person name="Elias M."/>
            <person name="Eslava A.P."/>
            <person name="Glaser F."/>
            <person name="Grimwood J."/>
            <person name="Gutierrez G."/>
            <person name="Heitman J."/>
            <person name="Henrissat B."/>
            <person name="Iturriaga E.A."/>
            <person name="Lang B.F."/>
            <person name="Lavin J.L."/>
            <person name="Lee S."/>
            <person name="Li W."/>
            <person name="Lindquist E."/>
            <person name="Lopez-Garcia S."/>
            <person name="Luque E.M."/>
            <person name="Marcos A.T."/>
            <person name="Martin J."/>
            <person name="McCluskey K."/>
            <person name="Medina H.R."/>
            <person name="Miralles-Duran A."/>
            <person name="Miyazaki A."/>
            <person name="Munoz-Torres E."/>
            <person name="Oguiza J.A."/>
            <person name="Ohm R."/>
            <person name="Olmedo M."/>
            <person name="Orejas M."/>
            <person name="Ortiz-Castellanos L."/>
            <person name="Pisabarro A.G."/>
            <person name="Rodriguez-Romero J."/>
            <person name="Ruiz-Herrera J."/>
            <person name="Ruiz-Vazquez R."/>
            <person name="Sanz C."/>
            <person name="Schackwitz W."/>
            <person name="Schmutz J."/>
            <person name="Shahriari M."/>
            <person name="Shelest E."/>
            <person name="Silva-Franco F."/>
            <person name="Soanes D."/>
            <person name="Syed K."/>
            <person name="Tagua V.G."/>
            <person name="Talbot N.J."/>
            <person name="Thon M."/>
            <person name="De vries R.P."/>
            <person name="Wiebenga A."/>
            <person name="Yadav J.S."/>
            <person name="Braun E.L."/>
            <person name="Baker S."/>
            <person name="Garre V."/>
            <person name="Horwitz B."/>
            <person name="Torres-Martinez S."/>
            <person name="Idnurm A."/>
            <person name="Herrera-Estrella A."/>
            <person name="Gabaldon T."/>
            <person name="Grigoriev I.V."/>
        </authorList>
    </citation>
    <scope>NUCLEOTIDE SEQUENCE [LARGE SCALE GENOMIC DNA]</scope>
    <source>
        <strain evidence="3">NRRL 1555(-)</strain>
    </source>
</reference>
<dbReference type="AlphaFoldDB" id="A0A162XQN0"/>